<dbReference type="Pfam" id="PF12854">
    <property type="entry name" value="PPR_1"/>
    <property type="match status" value="1"/>
</dbReference>
<organism evidence="5 6">
    <name type="scientific">Urochloa decumbens</name>
    <dbReference type="NCBI Taxonomy" id="240449"/>
    <lineage>
        <taxon>Eukaryota</taxon>
        <taxon>Viridiplantae</taxon>
        <taxon>Streptophyta</taxon>
        <taxon>Embryophyta</taxon>
        <taxon>Tracheophyta</taxon>
        <taxon>Spermatophyta</taxon>
        <taxon>Magnoliopsida</taxon>
        <taxon>Liliopsida</taxon>
        <taxon>Poales</taxon>
        <taxon>Poaceae</taxon>
        <taxon>PACMAD clade</taxon>
        <taxon>Panicoideae</taxon>
        <taxon>Panicodae</taxon>
        <taxon>Paniceae</taxon>
        <taxon>Melinidinae</taxon>
        <taxon>Urochloa</taxon>
    </lineage>
</organism>
<evidence type="ECO:0000256" key="3">
    <source>
        <dbReference type="PROSITE-ProRule" id="PRU00708"/>
    </source>
</evidence>
<dbReference type="Proteomes" id="UP001497457">
    <property type="component" value="Chromosome 16b"/>
</dbReference>
<keyword evidence="6" id="KW-1185">Reference proteome</keyword>
<evidence type="ECO:0008006" key="7">
    <source>
        <dbReference type="Google" id="ProtNLM"/>
    </source>
</evidence>
<dbReference type="Pfam" id="PF13041">
    <property type="entry name" value="PPR_2"/>
    <property type="match status" value="5"/>
</dbReference>
<dbReference type="PROSITE" id="PS51375">
    <property type="entry name" value="PPR"/>
    <property type="match status" value="7"/>
</dbReference>
<keyword evidence="1" id="KW-0677">Repeat</keyword>
<dbReference type="PANTHER" id="PTHR47933:SF37">
    <property type="entry name" value="OS07G0590600 PROTEIN"/>
    <property type="match status" value="1"/>
</dbReference>
<name>A0ABC8YIR2_9POAL</name>
<feature type="repeat" description="PPR" evidence="3">
    <location>
        <begin position="291"/>
        <end position="325"/>
    </location>
</feature>
<feature type="compositionally biased region" description="Pro residues" evidence="4">
    <location>
        <begin position="90"/>
        <end position="99"/>
    </location>
</feature>
<feature type="repeat" description="PPR" evidence="3">
    <location>
        <begin position="326"/>
        <end position="360"/>
    </location>
</feature>
<dbReference type="EMBL" id="OZ075126">
    <property type="protein sequence ID" value="CAL4942998.1"/>
    <property type="molecule type" value="Genomic_DNA"/>
</dbReference>
<feature type="repeat" description="PPR" evidence="3">
    <location>
        <begin position="256"/>
        <end position="290"/>
    </location>
</feature>
<dbReference type="PANTHER" id="PTHR47933">
    <property type="entry name" value="PENTATRICOPEPTIDE REPEAT-CONTAINING PROTEIN 1, MITOCHONDRIAL"/>
    <property type="match status" value="1"/>
</dbReference>
<feature type="repeat" description="PPR" evidence="3">
    <location>
        <begin position="221"/>
        <end position="255"/>
    </location>
</feature>
<feature type="repeat" description="PPR" evidence="3">
    <location>
        <begin position="499"/>
        <end position="533"/>
    </location>
</feature>
<evidence type="ECO:0000256" key="1">
    <source>
        <dbReference type="ARBA" id="ARBA00022737"/>
    </source>
</evidence>
<reference evidence="6" key="1">
    <citation type="submission" date="2024-06" db="EMBL/GenBank/DDBJ databases">
        <authorList>
            <person name="Ryan C."/>
        </authorList>
    </citation>
    <scope>NUCLEOTIDE SEQUENCE [LARGE SCALE GENOMIC DNA]</scope>
</reference>
<sequence length="620" mass="68889">MSFLRLLPQRLPRLIRQVEQDVETVIHVLQPGPQQQQLARQWLDLERMGFSASAAALLVLPVPSSSSDDTDDSDDAKTLPPSLAPDPKVASPPPPPPPQQQQLARQWLDLERDCNVAMKALARAGDAAQVADLFAELALSAPAAGAAAPSVLSYNTLLNALVEAGLAAEARGVFDGMLAAGVAPTASTFNILVKLYAWRTAEFHHAYDEIHGMRGHGVAPDVGTFSTLVTGLCRAGRLDEAWGVLDWMMQEGCLPMVHTYTPILHGYCRQGRIEEARKLMDFMEGAGCPPNIVTYNVLIKALCDDGRFDEVKEVLAEIKTKGPKPSAVTYNTYMDALSKAGMAEKAVELFEDMRCEGLKPTGFTLSIALNCFCVHSKFSEVIRLLERSTELNWCAAVVAYNTVMSRLCDMERWLAILELLADMIKKGIIPNTRTFNILIQSLCIRGKLSIAINLVFNHGIPANVVTYNTLIHWSYYHGRASDADSMFEYMKKVANVAPDEVTYTIMVDGLCRQGKFDEATDCFKESLKDRLSKDLLTPLINRLGRKERTRNIVAVFREIERQGFVRNHMIFEDTVRSFCTAGFRQHTKIFNLEFLLEGILGPGKEVYPASLHIMVHERDK</sequence>
<proteinExistence type="predicted"/>
<gene>
    <name evidence="5" type="ORF">URODEC1_LOCUS33901</name>
</gene>
<protein>
    <recommendedName>
        <fullName evidence="7">Pentatricopeptide repeat-containing protein</fullName>
    </recommendedName>
</protein>
<evidence type="ECO:0000313" key="5">
    <source>
        <dbReference type="EMBL" id="CAL4942998.1"/>
    </source>
</evidence>
<reference evidence="5 6" key="2">
    <citation type="submission" date="2024-10" db="EMBL/GenBank/DDBJ databases">
        <authorList>
            <person name="Ryan C."/>
        </authorList>
    </citation>
    <scope>NUCLEOTIDE SEQUENCE [LARGE SCALE GENOMIC DNA]</scope>
</reference>
<evidence type="ECO:0000256" key="4">
    <source>
        <dbReference type="SAM" id="MobiDB-lite"/>
    </source>
</evidence>
<dbReference type="InterPro" id="IPR011990">
    <property type="entry name" value="TPR-like_helical_dom_sf"/>
</dbReference>
<feature type="region of interest" description="Disordered" evidence="4">
    <location>
        <begin position="63"/>
        <end position="101"/>
    </location>
</feature>
<dbReference type="Gene3D" id="1.25.40.10">
    <property type="entry name" value="Tetratricopeptide repeat domain"/>
    <property type="match status" value="5"/>
</dbReference>
<feature type="repeat" description="PPR" evidence="3">
    <location>
        <begin position="150"/>
        <end position="184"/>
    </location>
</feature>
<evidence type="ECO:0000256" key="2">
    <source>
        <dbReference type="ARBA" id="ARBA00022946"/>
    </source>
</evidence>
<feature type="repeat" description="PPR" evidence="3">
    <location>
        <begin position="396"/>
        <end position="430"/>
    </location>
</feature>
<dbReference type="InterPro" id="IPR002885">
    <property type="entry name" value="PPR_rpt"/>
</dbReference>
<dbReference type="InterPro" id="IPR051240">
    <property type="entry name" value="Mito_RNA-Proc/Resp"/>
</dbReference>
<dbReference type="NCBIfam" id="TIGR00756">
    <property type="entry name" value="PPR"/>
    <property type="match status" value="7"/>
</dbReference>
<evidence type="ECO:0000313" key="6">
    <source>
        <dbReference type="Proteomes" id="UP001497457"/>
    </source>
</evidence>
<keyword evidence="2" id="KW-0809">Transit peptide</keyword>
<accession>A0ABC8YIR2</accession>
<dbReference type="AlphaFoldDB" id="A0ABC8YIR2"/>